<organism evidence="1 2">
    <name type="scientific">Cyclophragma undans nucleopolyhedrovirus</name>
    <dbReference type="NCBI Taxonomy" id="1906244"/>
    <lineage>
        <taxon>Viruses</taxon>
        <taxon>Viruses incertae sedis</taxon>
        <taxon>Naldaviricetes</taxon>
        <taxon>Lefavirales</taxon>
        <taxon>Baculoviridae</taxon>
        <taxon>Alphabaculovirus</taxon>
        <taxon>Alphabaculovirus cycundantis</taxon>
    </lineage>
</organism>
<protein>
    <submittedName>
        <fullName evidence="1">Cyun127</fullName>
    </submittedName>
</protein>
<reference evidence="1" key="1">
    <citation type="submission" date="2018-05" db="EMBL/GenBank/DDBJ databases">
        <title>Genome sequence and analysis of Cyclophragma undans nucleopolyhedrovirus: a distinct group I alphabaculovirus.</title>
        <authorList>
            <person name="Zhu Z."/>
            <person name="Yin F."/>
            <person name="Liu X."/>
            <person name="Hou D."/>
            <person name="Wang J."/>
            <person name="Zhang L."/>
            <person name="Arif B."/>
            <person name="Wang H."/>
            <person name="Deng F."/>
            <person name="Hu Z."/>
        </authorList>
    </citation>
    <scope>NUCLEOTIDE SEQUENCE [LARGE SCALE GENOMIC DNA]</scope>
    <source>
        <strain evidence="1">Whiov</strain>
    </source>
</reference>
<proteinExistence type="predicted"/>
<accession>A0A288QAD1</accession>
<dbReference type="GeneID" id="65101947"/>
<evidence type="ECO:0000313" key="1">
    <source>
        <dbReference type="EMBL" id="AOT85585.1"/>
    </source>
</evidence>
<dbReference type="RefSeq" id="YP_010086729.1">
    <property type="nucleotide sequence ID" value="NC_055467.1"/>
</dbReference>
<name>A0A288QAD1_9ABAC</name>
<sequence>MSQPGRACAASIILFVKRVQCPAIAQHKVYVKIIKETDCTMFNDLFNLFNNHWIQGRCVIE</sequence>
<dbReference type="KEGG" id="vg:65101947"/>
<keyword evidence="2" id="KW-1185">Reference proteome</keyword>
<evidence type="ECO:0000313" key="2">
    <source>
        <dbReference type="Proteomes" id="UP000502721"/>
    </source>
</evidence>
<dbReference type="Proteomes" id="UP000502721">
    <property type="component" value="Segment"/>
</dbReference>
<dbReference type="EMBL" id="KT957089">
    <property type="protein sequence ID" value="AOT85585.1"/>
    <property type="molecule type" value="Genomic_DNA"/>
</dbReference>